<dbReference type="Proteomes" id="UP000662200">
    <property type="component" value="Unassembled WGS sequence"/>
</dbReference>
<feature type="domain" description="TadE-like" evidence="2">
    <location>
        <begin position="24"/>
        <end position="65"/>
    </location>
</feature>
<keyword evidence="4" id="KW-1185">Reference proteome</keyword>
<dbReference type="RefSeq" id="WP_189114497.1">
    <property type="nucleotide sequence ID" value="NZ_BMQC01000008.1"/>
</dbReference>
<sequence length="143" mass="14993">MPARLVSVLRRSLRRRWRLHEDRGATAIELAIVAPVVMILIVGGVQAALSMFANTLVLAAAQQGADAGRLYDAPADAGPDTASRFLGRAAGRLVTDAQVSQEQTPTTVTVTITARTVTLIPGPWSRIAKTASGPREIVTGGAP</sequence>
<evidence type="ECO:0000313" key="4">
    <source>
        <dbReference type="Proteomes" id="UP000662200"/>
    </source>
</evidence>
<keyword evidence="1" id="KW-0472">Membrane</keyword>
<feature type="transmembrane region" description="Helical" evidence="1">
    <location>
        <begin position="24"/>
        <end position="49"/>
    </location>
</feature>
<dbReference type="EMBL" id="BMQC01000008">
    <property type="protein sequence ID" value="GGK31489.1"/>
    <property type="molecule type" value="Genomic_DNA"/>
</dbReference>
<keyword evidence="1" id="KW-1133">Transmembrane helix</keyword>
<protein>
    <recommendedName>
        <fullName evidence="2">TadE-like domain-containing protein</fullName>
    </recommendedName>
</protein>
<organism evidence="3 4">
    <name type="scientific">Pilimelia terevasa</name>
    <dbReference type="NCBI Taxonomy" id="53372"/>
    <lineage>
        <taxon>Bacteria</taxon>
        <taxon>Bacillati</taxon>
        <taxon>Actinomycetota</taxon>
        <taxon>Actinomycetes</taxon>
        <taxon>Micromonosporales</taxon>
        <taxon>Micromonosporaceae</taxon>
        <taxon>Pilimelia</taxon>
    </lineage>
</organism>
<evidence type="ECO:0000259" key="2">
    <source>
        <dbReference type="Pfam" id="PF07811"/>
    </source>
</evidence>
<reference evidence="3" key="2">
    <citation type="submission" date="2020-09" db="EMBL/GenBank/DDBJ databases">
        <authorList>
            <person name="Sun Q."/>
            <person name="Ohkuma M."/>
        </authorList>
    </citation>
    <scope>NUCLEOTIDE SEQUENCE</scope>
    <source>
        <strain evidence="3">JCM 3091</strain>
    </source>
</reference>
<comment type="caution">
    <text evidence="3">The sequence shown here is derived from an EMBL/GenBank/DDBJ whole genome shotgun (WGS) entry which is preliminary data.</text>
</comment>
<dbReference type="Pfam" id="PF07811">
    <property type="entry name" value="TadE"/>
    <property type="match status" value="1"/>
</dbReference>
<evidence type="ECO:0000256" key="1">
    <source>
        <dbReference type="SAM" id="Phobius"/>
    </source>
</evidence>
<dbReference type="AlphaFoldDB" id="A0A8J3BSR9"/>
<evidence type="ECO:0000313" key="3">
    <source>
        <dbReference type="EMBL" id="GGK31489.1"/>
    </source>
</evidence>
<gene>
    <name evidence="3" type="ORF">GCM10010124_25350</name>
</gene>
<keyword evidence="1" id="KW-0812">Transmembrane</keyword>
<name>A0A8J3BSR9_9ACTN</name>
<dbReference type="InterPro" id="IPR012495">
    <property type="entry name" value="TadE-like_dom"/>
</dbReference>
<reference evidence="3" key="1">
    <citation type="journal article" date="2014" name="Int. J. Syst. Evol. Microbiol.">
        <title>Complete genome sequence of Corynebacterium casei LMG S-19264T (=DSM 44701T), isolated from a smear-ripened cheese.</title>
        <authorList>
            <consortium name="US DOE Joint Genome Institute (JGI-PGF)"/>
            <person name="Walter F."/>
            <person name="Albersmeier A."/>
            <person name="Kalinowski J."/>
            <person name="Ruckert C."/>
        </authorList>
    </citation>
    <scope>NUCLEOTIDE SEQUENCE</scope>
    <source>
        <strain evidence="3">JCM 3091</strain>
    </source>
</reference>
<proteinExistence type="predicted"/>
<accession>A0A8J3BSR9</accession>